<name>A0ABP7RPU1_9SPHN</name>
<comment type="caution">
    <text evidence="2">The sequence shown here is derived from an EMBL/GenBank/DDBJ whole genome shotgun (WGS) entry which is preliminary data.</text>
</comment>
<keyword evidence="3" id="KW-1185">Reference proteome</keyword>
<keyword evidence="1" id="KW-0812">Transmembrane</keyword>
<evidence type="ECO:0008006" key="4">
    <source>
        <dbReference type="Google" id="ProtNLM"/>
    </source>
</evidence>
<evidence type="ECO:0000313" key="3">
    <source>
        <dbReference type="Proteomes" id="UP001501310"/>
    </source>
</evidence>
<feature type="transmembrane region" description="Helical" evidence="1">
    <location>
        <begin position="48"/>
        <end position="69"/>
    </location>
</feature>
<evidence type="ECO:0000313" key="2">
    <source>
        <dbReference type="EMBL" id="GAA4000595.1"/>
    </source>
</evidence>
<keyword evidence="1" id="KW-0472">Membrane</keyword>
<evidence type="ECO:0000256" key="1">
    <source>
        <dbReference type="SAM" id="Phobius"/>
    </source>
</evidence>
<reference evidence="3" key="1">
    <citation type="journal article" date="2019" name="Int. J. Syst. Evol. Microbiol.">
        <title>The Global Catalogue of Microorganisms (GCM) 10K type strain sequencing project: providing services to taxonomists for standard genome sequencing and annotation.</title>
        <authorList>
            <consortium name="The Broad Institute Genomics Platform"/>
            <consortium name="The Broad Institute Genome Sequencing Center for Infectious Disease"/>
            <person name="Wu L."/>
            <person name="Ma J."/>
        </authorList>
    </citation>
    <scope>NUCLEOTIDE SEQUENCE [LARGE SCALE GENOMIC DNA]</scope>
    <source>
        <strain evidence="3">JCM 16603</strain>
    </source>
</reference>
<dbReference type="EMBL" id="BAAAZD010000001">
    <property type="protein sequence ID" value="GAA4000595.1"/>
    <property type="molecule type" value="Genomic_DNA"/>
</dbReference>
<protein>
    <recommendedName>
        <fullName evidence="4">HIG1 domain-containing protein</fullName>
    </recommendedName>
</protein>
<keyword evidence="1" id="KW-1133">Transmembrane helix</keyword>
<dbReference type="Proteomes" id="UP001501310">
    <property type="component" value="Unassembled WGS sequence"/>
</dbReference>
<organism evidence="2 3">
    <name type="scientific">Sphingomonas humi</name>
    <dbReference type="NCBI Taxonomy" id="335630"/>
    <lineage>
        <taxon>Bacteria</taxon>
        <taxon>Pseudomonadati</taxon>
        <taxon>Pseudomonadota</taxon>
        <taxon>Alphaproteobacteria</taxon>
        <taxon>Sphingomonadales</taxon>
        <taxon>Sphingomonadaceae</taxon>
        <taxon>Sphingomonas</taxon>
    </lineage>
</organism>
<dbReference type="RefSeq" id="WP_344708945.1">
    <property type="nucleotide sequence ID" value="NZ_BAAAZD010000001.1"/>
</dbReference>
<sequence length="73" mass="8007">MDRWLAPLIFLLLSVAFGRGLFHALRSEIVQESGAMASRSIEPNRARLLICFKLVLVGISLAALIVSTLKALK</sequence>
<accession>A0ABP7RPU1</accession>
<proteinExistence type="predicted"/>
<gene>
    <name evidence="2" type="ORF">GCM10022211_08780</name>
</gene>